<comment type="similarity">
    <text evidence="2">Belongs to the glycosyl hydrolase 8 (cellulase D) family.</text>
</comment>
<keyword evidence="5" id="KW-0136">Cellulose degradation</keyword>
<dbReference type="PRINTS" id="PR00735">
    <property type="entry name" value="GLHYDRLASE8"/>
</dbReference>
<dbReference type="RefSeq" id="WP_149277823.1">
    <property type="nucleotide sequence ID" value="NZ_CP043506.1"/>
</dbReference>
<accession>A0A5C1YJG2</accession>
<dbReference type="AlphaFoldDB" id="A0A5C1YJG2"/>
<proteinExistence type="inferred from homology"/>
<dbReference type="Gene3D" id="1.50.10.10">
    <property type="match status" value="1"/>
</dbReference>
<evidence type="ECO:0000256" key="6">
    <source>
        <dbReference type="ARBA" id="ARBA00023295"/>
    </source>
</evidence>
<dbReference type="GO" id="GO:0008810">
    <property type="term" value="F:cellulase activity"/>
    <property type="evidence" value="ECO:0007669"/>
    <property type="project" value="UniProtKB-EC"/>
</dbReference>
<dbReference type="OrthoDB" id="9766708at2"/>
<keyword evidence="4" id="KW-0378">Hydrolase</keyword>
<evidence type="ECO:0000256" key="3">
    <source>
        <dbReference type="ARBA" id="ARBA00012601"/>
    </source>
</evidence>
<dbReference type="EC" id="3.2.1.4" evidence="3"/>
<dbReference type="Pfam" id="PF01270">
    <property type="entry name" value="Glyco_hydro_8"/>
    <property type="match status" value="1"/>
</dbReference>
<keyword evidence="6" id="KW-0326">Glycosidase</keyword>
<evidence type="ECO:0000313" key="9">
    <source>
        <dbReference type="Proteomes" id="UP000324536"/>
    </source>
</evidence>
<evidence type="ECO:0000313" key="8">
    <source>
        <dbReference type="EMBL" id="QEO16376.1"/>
    </source>
</evidence>
<evidence type="ECO:0000256" key="1">
    <source>
        <dbReference type="ARBA" id="ARBA00000966"/>
    </source>
</evidence>
<evidence type="ECO:0000256" key="7">
    <source>
        <dbReference type="ARBA" id="ARBA00023326"/>
    </source>
</evidence>
<gene>
    <name evidence="8" type="ORF">FLP30_00265</name>
</gene>
<name>A0A5C1YJG2_9PROT</name>
<dbReference type="InterPro" id="IPR012341">
    <property type="entry name" value="6hp_glycosidase-like_sf"/>
</dbReference>
<dbReference type="InterPro" id="IPR006311">
    <property type="entry name" value="TAT_signal"/>
</dbReference>
<evidence type="ECO:0000256" key="5">
    <source>
        <dbReference type="ARBA" id="ARBA00023001"/>
    </source>
</evidence>
<dbReference type="KEGG" id="acek:FLP30_00265"/>
<dbReference type="EMBL" id="CP043506">
    <property type="protein sequence ID" value="QEO16376.1"/>
    <property type="molecule type" value="Genomic_DNA"/>
</dbReference>
<dbReference type="PROSITE" id="PS51318">
    <property type="entry name" value="TAT"/>
    <property type="match status" value="1"/>
</dbReference>
<evidence type="ECO:0000256" key="4">
    <source>
        <dbReference type="ARBA" id="ARBA00022801"/>
    </source>
</evidence>
<organism evidence="8 9">
    <name type="scientific">Acetobacter vaccinii</name>
    <dbReference type="NCBI Taxonomy" id="2592655"/>
    <lineage>
        <taxon>Bacteria</taxon>
        <taxon>Pseudomonadati</taxon>
        <taxon>Pseudomonadota</taxon>
        <taxon>Alphaproteobacteria</taxon>
        <taxon>Acetobacterales</taxon>
        <taxon>Acetobacteraceae</taxon>
        <taxon>Acetobacter</taxon>
    </lineage>
</organism>
<dbReference type="Proteomes" id="UP000324536">
    <property type="component" value="Chromosome"/>
</dbReference>
<dbReference type="GO" id="GO:0030245">
    <property type="term" value="P:cellulose catabolic process"/>
    <property type="evidence" value="ECO:0007669"/>
    <property type="project" value="UniProtKB-KW"/>
</dbReference>
<keyword evidence="7" id="KW-0119">Carbohydrate metabolism</keyword>
<dbReference type="InterPro" id="IPR002037">
    <property type="entry name" value="Glyco_hydro_8"/>
</dbReference>
<reference evidence="8 9" key="1">
    <citation type="submission" date="2019-09" db="EMBL/GenBank/DDBJ databases">
        <title>Genome sequencing of strain KACC 21233.</title>
        <authorList>
            <person name="Heo J."/>
            <person name="Kim S.-J."/>
            <person name="Kim J.-S."/>
            <person name="Hong S.-B."/>
            <person name="Kwon S.-W."/>
        </authorList>
    </citation>
    <scope>NUCLEOTIDE SEQUENCE [LARGE SCALE GENOMIC DNA]</scope>
    <source>
        <strain evidence="8 9">KACC 21233</strain>
    </source>
</reference>
<keyword evidence="9" id="KW-1185">Reference proteome</keyword>
<sequence>MLGRRMFVAGGAAIGAGLGLAPQARAARQEEWASFRERFVSPEGRVLDTGNGGISHTEGQGYGMLFAQHADDRGSFERLWTWTEQNLRQTGTALHAWKYIPGAADPVPDPSSATDGELILALALSRAGRRWGDEGYRRAAQTLYRAVREKLVVRIGGRSFLLPGQNGFVFPQRTVINPSYYVFPALQDAAQDDPVWYDIIRDGQVLLAVCRFGKWFLPPDWVELTGGGLVPAPAQGWPPRFSYNAVRVPLYMWWGRVFTDEDQATYSTFWNTFGPEHLPAWVDVTTNQCAPYSGPEGFRAIALCTGLTYDGALSDVLPSVLRSNDYYSAALCMLARLASDDVLT</sequence>
<keyword evidence="7" id="KW-0624">Polysaccharide degradation</keyword>
<protein>
    <recommendedName>
        <fullName evidence="3">cellulase</fullName>
        <ecNumber evidence="3">3.2.1.4</ecNumber>
    </recommendedName>
</protein>
<dbReference type="SUPFAM" id="SSF48208">
    <property type="entry name" value="Six-hairpin glycosidases"/>
    <property type="match status" value="1"/>
</dbReference>
<dbReference type="InterPro" id="IPR008928">
    <property type="entry name" value="6-hairpin_glycosidase_sf"/>
</dbReference>
<comment type="catalytic activity">
    <reaction evidence="1">
        <text>Endohydrolysis of (1-&gt;4)-beta-D-glucosidic linkages in cellulose, lichenin and cereal beta-D-glucans.</text>
        <dbReference type="EC" id="3.2.1.4"/>
    </reaction>
</comment>
<evidence type="ECO:0000256" key="2">
    <source>
        <dbReference type="ARBA" id="ARBA00009209"/>
    </source>
</evidence>